<dbReference type="VEuPathDB" id="FungiDB:BCV72DRAFT_209280"/>
<organism evidence="1">
    <name type="scientific">Rhizopus microsporus var. microsporus</name>
    <dbReference type="NCBI Taxonomy" id="86635"/>
    <lineage>
        <taxon>Eukaryota</taxon>
        <taxon>Fungi</taxon>
        <taxon>Fungi incertae sedis</taxon>
        <taxon>Mucoromycota</taxon>
        <taxon>Mucoromycotina</taxon>
        <taxon>Mucoromycetes</taxon>
        <taxon>Mucorales</taxon>
        <taxon>Mucorineae</taxon>
        <taxon>Rhizopodaceae</taxon>
        <taxon>Rhizopus</taxon>
    </lineage>
</organism>
<evidence type="ECO:0000313" key="1">
    <source>
        <dbReference type="EMBL" id="ORE05471.1"/>
    </source>
</evidence>
<gene>
    <name evidence="1" type="ORF">BCV72DRAFT_209280</name>
</gene>
<dbReference type="OrthoDB" id="10559629at2759"/>
<dbReference type="Proteomes" id="UP000242414">
    <property type="component" value="Unassembled WGS sequence"/>
</dbReference>
<name>A0A1X0R0G3_RHIZD</name>
<dbReference type="AlphaFoldDB" id="A0A1X0R0G3"/>
<reference evidence="1" key="1">
    <citation type="journal article" date="2016" name="Proc. Natl. Acad. Sci. U.S.A.">
        <title>Lipid metabolic changes in an early divergent fungus govern the establishment of a mutualistic symbiosis with endobacteria.</title>
        <authorList>
            <person name="Lastovetsky O.A."/>
            <person name="Gaspar M.L."/>
            <person name="Mondo S.J."/>
            <person name="LaButti K.M."/>
            <person name="Sandor L."/>
            <person name="Grigoriev I.V."/>
            <person name="Henry S.A."/>
            <person name="Pawlowska T.E."/>
        </authorList>
    </citation>
    <scope>NUCLEOTIDE SEQUENCE [LARGE SCALE GENOMIC DNA]</scope>
    <source>
        <strain evidence="1">ATCC 52814</strain>
    </source>
</reference>
<feature type="non-terminal residue" evidence="1">
    <location>
        <position position="1"/>
    </location>
</feature>
<proteinExistence type="predicted"/>
<sequence length="70" mass="8115">QILCDTKYADHTSAKGEDLAFMHCCNRIERVLQYIRAPVKYAVARFFYSKGWISKTLLQGTLSSRHKVSY</sequence>
<accession>A0A1X0R0G3</accession>
<dbReference type="EMBL" id="KV921944">
    <property type="protein sequence ID" value="ORE05471.1"/>
    <property type="molecule type" value="Genomic_DNA"/>
</dbReference>
<protein>
    <submittedName>
        <fullName evidence="1">Uncharacterized protein</fullName>
    </submittedName>
</protein>